<protein>
    <submittedName>
        <fullName evidence="3">Transposase</fullName>
    </submittedName>
</protein>
<sequence length="207" mass="21922">MPQCPGATGRRQSLGQRSRDPGVQAVNQVQGVLVEDDVDVAVLKPPAQERLQQLPTSCVTKNPSEPRVLSDAACWVARLAFMAIVSAQTRNPMSCRRISSLFLAVDSMIQWRPYAPCINGAPGHPFRATVMASAAINRTSKHRLVSSSDSSKRGASNASRAFVSACMTRSSSAGVGAPMRVHTCAGEHALTQFQALAVSSDGSAGCR</sequence>
<accession>A0A1I7WC24</accession>
<name>A0A1I7WC24_HETBA</name>
<reference evidence="3" key="1">
    <citation type="submission" date="2016-11" db="UniProtKB">
        <authorList>
            <consortium name="WormBaseParasite"/>
        </authorList>
    </citation>
    <scope>IDENTIFICATION</scope>
</reference>
<dbReference type="AlphaFoldDB" id="A0A1I7WC24"/>
<proteinExistence type="predicted"/>
<evidence type="ECO:0000256" key="1">
    <source>
        <dbReference type="SAM" id="MobiDB-lite"/>
    </source>
</evidence>
<organism evidence="2 3">
    <name type="scientific">Heterorhabditis bacteriophora</name>
    <name type="common">Entomopathogenic nematode worm</name>
    <dbReference type="NCBI Taxonomy" id="37862"/>
    <lineage>
        <taxon>Eukaryota</taxon>
        <taxon>Metazoa</taxon>
        <taxon>Ecdysozoa</taxon>
        <taxon>Nematoda</taxon>
        <taxon>Chromadorea</taxon>
        <taxon>Rhabditida</taxon>
        <taxon>Rhabditina</taxon>
        <taxon>Rhabditomorpha</taxon>
        <taxon>Strongyloidea</taxon>
        <taxon>Heterorhabditidae</taxon>
        <taxon>Heterorhabditis</taxon>
    </lineage>
</organism>
<feature type="region of interest" description="Disordered" evidence="1">
    <location>
        <begin position="1"/>
        <end position="21"/>
    </location>
</feature>
<dbReference type="Proteomes" id="UP000095283">
    <property type="component" value="Unplaced"/>
</dbReference>
<evidence type="ECO:0000313" key="3">
    <source>
        <dbReference type="WBParaSite" id="Hba_02222"/>
    </source>
</evidence>
<evidence type="ECO:0000313" key="2">
    <source>
        <dbReference type="Proteomes" id="UP000095283"/>
    </source>
</evidence>
<dbReference type="WBParaSite" id="Hba_02222">
    <property type="protein sequence ID" value="Hba_02222"/>
    <property type="gene ID" value="Hba_02222"/>
</dbReference>
<keyword evidence="2" id="KW-1185">Reference proteome</keyword>